<sequence>MITTTPPPIATVTATTPSPTSTTTVTPFLPHGHRPQITNEPLPKISQSHFKVDTYIWKRN</sequence>
<proteinExistence type="predicted"/>
<dbReference type="EMBL" id="CM007901">
    <property type="protein sequence ID" value="OTG04018.1"/>
    <property type="molecule type" value="Genomic_DNA"/>
</dbReference>
<feature type="region of interest" description="Disordered" evidence="1">
    <location>
        <begin position="1"/>
        <end position="41"/>
    </location>
</feature>
<evidence type="ECO:0000256" key="1">
    <source>
        <dbReference type="SAM" id="MobiDB-lite"/>
    </source>
</evidence>
<gene>
    <name evidence="2" type="ORF">HannXRQ_Chr12g0357721</name>
</gene>
<evidence type="ECO:0000313" key="2">
    <source>
        <dbReference type="EMBL" id="OTG04018.1"/>
    </source>
</evidence>
<evidence type="ECO:0000313" key="3">
    <source>
        <dbReference type="Proteomes" id="UP000215914"/>
    </source>
</evidence>
<name>A0A251SYW7_HELAN</name>
<reference evidence="3" key="1">
    <citation type="journal article" date="2017" name="Nature">
        <title>The sunflower genome provides insights into oil metabolism, flowering and Asterid evolution.</title>
        <authorList>
            <person name="Badouin H."/>
            <person name="Gouzy J."/>
            <person name="Grassa C.J."/>
            <person name="Murat F."/>
            <person name="Staton S.E."/>
            <person name="Cottret L."/>
            <person name="Lelandais-Briere C."/>
            <person name="Owens G.L."/>
            <person name="Carrere S."/>
            <person name="Mayjonade B."/>
            <person name="Legrand L."/>
            <person name="Gill N."/>
            <person name="Kane N.C."/>
            <person name="Bowers J.E."/>
            <person name="Hubner S."/>
            <person name="Bellec A."/>
            <person name="Berard A."/>
            <person name="Berges H."/>
            <person name="Blanchet N."/>
            <person name="Boniface M.C."/>
            <person name="Brunel D."/>
            <person name="Catrice O."/>
            <person name="Chaidir N."/>
            <person name="Claudel C."/>
            <person name="Donnadieu C."/>
            <person name="Faraut T."/>
            <person name="Fievet G."/>
            <person name="Helmstetter N."/>
            <person name="King M."/>
            <person name="Knapp S.J."/>
            <person name="Lai Z."/>
            <person name="Le Paslier M.C."/>
            <person name="Lippi Y."/>
            <person name="Lorenzon L."/>
            <person name="Mandel J.R."/>
            <person name="Marage G."/>
            <person name="Marchand G."/>
            <person name="Marquand E."/>
            <person name="Bret-Mestries E."/>
            <person name="Morien E."/>
            <person name="Nambeesan S."/>
            <person name="Nguyen T."/>
            <person name="Pegot-Espagnet P."/>
            <person name="Pouilly N."/>
            <person name="Raftis F."/>
            <person name="Sallet E."/>
            <person name="Schiex T."/>
            <person name="Thomas J."/>
            <person name="Vandecasteele C."/>
            <person name="Vares D."/>
            <person name="Vear F."/>
            <person name="Vautrin S."/>
            <person name="Crespi M."/>
            <person name="Mangin B."/>
            <person name="Burke J.M."/>
            <person name="Salse J."/>
            <person name="Munos S."/>
            <person name="Vincourt P."/>
            <person name="Rieseberg L.H."/>
            <person name="Langlade N.B."/>
        </authorList>
    </citation>
    <scope>NUCLEOTIDE SEQUENCE [LARGE SCALE GENOMIC DNA]</scope>
    <source>
        <strain evidence="3">cv. SF193</strain>
    </source>
</reference>
<organism evidence="2 3">
    <name type="scientific">Helianthus annuus</name>
    <name type="common">Common sunflower</name>
    <dbReference type="NCBI Taxonomy" id="4232"/>
    <lineage>
        <taxon>Eukaryota</taxon>
        <taxon>Viridiplantae</taxon>
        <taxon>Streptophyta</taxon>
        <taxon>Embryophyta</taxon>
        <taxon>Tracheophyta</taxon>
        <taxon>Spermatophyta</taxon>
        <taxon>Magnoliopsida</taxon>
        <taxon>eudicotyledons</taxon>
        <taxon>Gunneridae</taxon>
        <taxon>Pentapetalae</taxon>
        <taxon>asterids</taxon>
        <taxon>campanulids</taxon>
        <taxon>Asterales</taxon>
        <taxon>Asteraceae</taxon>
        <taxon>Asteroideae</taxon>
        <taxon>Heliantheae alliance</taxon>
        <taxon>Heliantheae</taxon>
        <taxon>Helianthus</taxon>
    </lineage>
</organism>
<dbReference type="AlphaFoldDB" id="A0A251SYW7"/>
<keyword evidence="3" id="KW-1185">Reference proteome</keyword>
<dbReference type="InParanoid" id="A0A251SYW7"/>
<protein>
    <submittedName>
        <fullName evidence="2">Uncharacterized protein</fullName>
    </submittedName>
</protein>
<accession>A0A251SYW7</accession>
<feature type="compositionally biased region" description="Low complexity" evidence="1">
    <location>
        <begin position="10"/>
        <end position="27"/>
    </location>
</feature>
<dbReference type="Proteomes" id="UP000215914">
    <property type="component" value="Chromosome 12"/>
</dbReference>